<gene>
    <name evidence="3" type="ORF">OUZ56_014370</name>
</gene>
<name>A0ABR0AJL8_9CRUS</name>
<sequence length="187" mass="20676">MELPLPLELTTEISGDGQTCDKKNQFGICAKLSCPPDRNGAICEKRRCVNNDERAAPNVAVISSSVAGVFVLLVILLVGAGFWIRSRRQSRGVPDHKVSVPPLANSYLFRAPSTMTRLANVAYNPRPPLLPFNVEDENPYEYETVDFPEPNPQPRLTNTTEQAESGYMIPNPLSKPKLPPPQVLDTY</sequence>
<keyword evidence="2" id="KW-1133">Transmembrane helix</keyword>
<organism evidence="3 4">
    <name type="scientific">Daphnia magna</name>
    <dbReference type="NCBI Taxonomy" id="35525"/>
    <lineage>
        <taxon>Eukaryota</taxon>
        <taxon>Metazoa</taxon>
        <taxon>Ecdysozoa</taxon>
        <taxon>Arthropoda</taxon>
        <taxon>Crustacea</taxon>
        <taxon>Branchiopoda</taxon>
        <taxon>Diplostraca</taxon>
        <taxon>Cladocera</taxon>
        <taxon>Anomopoda</taxon>
        <taxon>Daphniidae</taxon>
        <taxon>Daphnia</taxon>
    </lineage>
</organism>
<accession>A0ABR0AJL8</accession>
<protein>
    <submittedName>
        <fullName evidence="3">Uncharacterized protein</fullName>
    </submittedName>
</protein>
<proteinExistence type="predicted"/>
<evidence type="ECO:0000256" key="2">
    <source>
        <dbReference type="SAM" id="Phobius"/>
    </source>
</evidence>
<evidence type="ECO:0000256" key="1">
    <source>
        <dbReference type="SAM" id="MobiDB-lite"/>
    </source>
</evidence>
<dbReference type="EMBL" id="JAOYFB010000038">
    <property type="protein sequence ID" value="KAK4025295.1"/>
    <property type="molecule type" value="Genomic_DNA"/>
</dbReference>
<keyword evidence="2" id="KW-0812">Transmembrane</keyword>
<evidence type="ECO:0000313" key="4">
    <source>
        <dbReference type="Proteomes" id="UP001234178"/>
    </source>
</evidence>
<keyword evidence="4" id="KW-1185">Reference proteome</keyword>
<feature type="transmembrane region" description="Helical" evidence="2">
    <location>
        <begin position="59"/>
        <end position="84"/>
    </location>
</feature>
<feature type="region of interest" description="Disordered" evidence="1">
    <location>
        <begin position="142"/>
        <end position="187"/>
    </location>
</feature>
<evidence type="ECO:0000313" key="3">
    <source>
        <dbReference type="EMBL" id="KAK4025295.1"/>
    </source>
</evidence>
<comment type="caution">
    <text evidence="3">The sequence shown here is derived from an EMBL/GenBank/DDBJ whole genome shotgun (WGS) entry which is preliminary data.</text>
</comment>
<dbReference type="Proteomes" id="UP001234178">
    <property type="component" value="Unassembled WGS sequence"/>
</dbReference>
<feature type="compositionally biased region" description="Pro residues" evidence="1">
    <location>
        <begin position="177"/>
        <end position="187"/>
    </location>
</feature>
<reference evidence="3 4" key="1">
    <citation type="journal article" date="2023" name="Nucleic Acids Res.">
        <title>The hologenome of Daphnia magna reveals possible DNA methylation and microbiome-mediated evolution of the host genome.</title>
        <authorList>
            <person name="Chaturvedi A."/>
            <person name="Li X."/>
            <person name="Dhandapani V."/>
            <person name="Marshall H."/>
            <person name="Kissane S."/>
            <person name="Cuenca-Cambronero M."/>
            <person name="Asole G."/>
            <person name="Calvet F."/>
            <person name="Ruiz-Romero M."/>
            <person name="Marangio P."/>
            <person name="Guigo R."/>
            <person name="Rago D."/>
            <person name="Mirbahai L."/>
            <person name="Eastwood N."/>
            <person name="Colbourne J.K."/>
            <person name="Zhou J."/>
            <person name="Mallon E."/>
            <person name="Orsini L."/>
        </authorList>
    </citation>
    <scope>NUCLEOTIDE SEQUENCE [LARGE SCALE GENOMIC DNA]</scope>
    <source>
        <strain evidence="3">LRV0_1</strain>
    </source>
</reference>
<feature type="compositionally biased region" description="Polar residues" evidence="1">
    <location>
        <begin position="154"/>
        <end position="163"/>
    </location>
</feature>
<keyword evidence="2" id="KW-0472">Membrane</keyword>